<feature type="chain" id="PRO_5001868872" evidence="2">
    <location>
        <begin position="21"/>
        <end position="275"/>
    </location>
</feature>
<comment type="caution">
    <text evidence="3">The sequence shown here is derived from an EMBL/GenBank/DDBJ whole genome shotgun (WGS) entry which is preliminary data.</text>
</comment>
<feature type="coiled-coil region" evidence="1">
    <location>
        <begin position="161"/>
        <end position="188"/>
    </location>
</feature>
<accession>A0A090X667</accession>
<dbReference type="Proteomes" id="UP000029643">
    <property type="component" value="Unassembled WGS sequence"/>
</dbReference>
<dbReference type="AlphaFoldDB" id="A0A090X667"/>
<dbReference type="RefSeq" id="WP_042499064.1">
    <property type="nucleotide sequence ID" value="NZ_BBNU01000012.1"/>
</dbReference>
<dbReference type="STRING" id="221126.SAMN04489722_10923"/>
<reference evidence="3 4" key="1">
    <citation type="journal article" date="2014" name="Genome Announc.">
        <title>Draft Genome Sequences of Marine Flavobacterium Algibacter lectus Strains SS8 and NR4.</title>
        <authorList>
            <person name="Takatani N."/>
            <person name="Nakanishi M."/>
            <person name="Meirelles P."/>
            <person name="Mino S."/>
            <person name="Suda W."/>
            <person name="Oshima K."/>
            <person name="Hattori M."/>
            <person name="Ohkuma M."/>
            <person name="Hosokawa M."/>
            <person name="Miyashita K."/>
            <person name="Thompson F.L."/>
            <person name="Niwa A."/>
            <person name="Sawabe T."/>
            <person name="Sawabe T."/>
        </authorList>
    </citation>
    <scope>NUCLEOTIDE SEQUENCE [LARGE SCALE GENOMIC DNA]</scope>
    <source>
        <strain evidence="4">JCM19274</strain>
    </source>
</reference>
<dbReference type="EMBL" id="BBNU01000012">
    <property type="protein sequence ID" value="GAL80752.1"/>
    <property type="molecule type" value="Genomic_DNA"/>
</dbReference>
<evidence type="ECO:0000256" key="1">
    <source>
        <dbReference type="SAM" id="Coils"/>
    </source>
</evidence>
<organism evidence="3 4">
    <name type="scientific">Algibacter lectus</name>
    <dbReference type="NCBI Taxonomy" id="221126"/>
    <lineage>
        <taxon>Bacteria</taxon>
        <taxon>Pseudomonadati</taxon>
        <taxon>Bacteroidota</taxon>
        <taxon>Flavobacteriia</taxon>
        <taxon>Flavobacteriales</taxon>
        <taxon>Flavobacteriaceae</taxon>
        <taxon>Algibacter</taxon>
    </lineage>
</organism>
<name>A0A090X667_9FLAO</name>
<evidence type="ECO:0000313" key="4">
    <source>
        <dbReference type="Proteomes" id="UP000029643"/>
    </source>
</evidence>
<keyword evidence="2" id="KW-0732">Signal</keyword>
<protein>
    <submittedName>
        <fullName evidence="3">Uncharacterized protein</fullName>
    </submittedName>
</protein>
<evidence type="ECO:0000313" key="3">
    <source>
        <dbReference type="EMBL" id="GAL80752.1"/>
    </source>
</evidence>
<sequence length="275" mass="31153">MKTRFLTTIFACLFITSAFSQTELNKYKYVIVSKKFDFLKSANQYQLNDLSKFLLNKYGFIALIEGGESYPEDLSRNRCLALDADVLKEPGMFKTKLKVELTDCNDRLIYTSGIGESREKEYQKSYVEATRAAFASFENLGYKYEPKAGSVVASAPEVTATSNASSEIEKLKEEIKSLKEEKAVEVVEERIAPVNNPVTITESVNTGVLYAQAIKNGFQLVDSSPKVLYRMHNTQLSDVFLVENKSAIIFKKDNKWFIEHHENGALKLEVLNIKF</sequence>
<keyword evidence="1" id="KW-0175">Coiled coil</keyword>
<feature type="signal peptide" evidence="2">
    <location>
        <begin position="1"/>
        <end position="20"/>
    </location>
</feature>
<proteinExistence type="predicted"/>
<gene>
    <name evidence="3" type="ORF">JCM19274_1378</name>
</gene>
<evidence type="ECO:0000256" key="2">
    <source>
        <dbReference type="SAM" id="SignalP"/>
    </source>
</evidence>